<reference evidence="2" key="1">
    <citation type="submission" date="2024-05" db="EMBL/GenBank/DDBJ databases">
        <title>Avian Migration-Mediated Cross-Species Transmission and Recombination Shaping the Diversity of Gammacoronaviruses and Deltacoronaviruses.</title>
        <authorList>
            <person name="Han Y."/>
            <person name="Xu P."/>
            <person name="Xu Y."/>
            <person name="Wang Y."/>
            <person name="Hu J."/>
            <person name="Ma M."/>
            <person name="Li Z."/>
            <person name="Bo S."/>
            <person name="Zhao C."/>
            <person name="Ji L."/>
            <person name="Yuan Y."/>
            <person name="Zhao W."/>
            <person name="Wang J."/>
            <person name="Jin Q."/>
            <person name="Wu Z."/>
            <person name="He G."/>
        </authorList>
    </citation>
    <scope>NUCLEOTIDE SEQUENCE</scope>
    <source>
        <strain evidence="2">AvAz-GammaCoV/SH20-SH03</strain>
        <strain evidence="3">AvAz-GammaCoV/SH20-SH63</strain>
        <strain evidence="4">AvAz-GammaCoV/SH20-SH66</strain>
    </source>
</reference>
<keyword evidence="1" id="KW-1133">Transmembrane helix</keyword>
<protein>
    <submittedName>
        <fullName evidence="2">Uncharacterized protein</fullName>
    </submittedName>
</protein>
<name>A0AB39AD30_9GAMC</name>
<keyword evidence="1" id="KW-0472">Membrane</keyword>
<accession>A0AB39AD30</accession>
<evidence type="ECO:0000256" key="1">
    <source>
        <dbReference type="SAM" id="Phobius"/>
    </source>
</evidence>
<dbReference type="EMBL" id="PP845386">
    <property type="protein sequence ID" value="XDG23574.1"/>
    <property type="molecule type" value="Genomic_RNA"/>
</dbReference>
<dbReference type="EMBL" id="PP845385">
    <property type="protein sequence ID" value="XDG23563.1"/>
    <property type="molecule type" value="Genomic_RNA"/>
</dbReference>
<feature type="transmembrane region" description="Helical" evidence="1">
    <location>
        <begin position="41"/>
        <end position="59"/>
    </location>
</feature>
<evidence type="ECO:0000313" key="3">
    <source>
        <dbReference type="EMBL" id="XDG23574.1"/>
    </source>
</evidence>
<dbReference type="EMBL" id="PP845387">
    <property type="protein sequence ID" value="XDG23585.1"/>
    <property type="molecule type" value="Genomic_RNA"/>
</dbReference>
<proteinExistence type="predicted"/>
<evidence type="ECO:0000313" key="2">
    <source>
        <dbReference type="EMBL" id="XDG23563.1"/>
    </source>
</evidence>
<evidence type="ECO:0000313" key="4">
    <source>
        <dbReference type="EMBL" id="XDG23585.1"/>
    </source>
</evidence>
<organism evidence="2">
    <name type="scientific">Bird gammacoronavirus AnasCN24</name>
    <dbReference type="NCBI Taxonomy" id="3237959"/>
    <lineage>
        <taxon>Viruses</taxon>
        <taxon>Riboviria</taxon>
        <taxon>Orthornavirae</taxon>
        <taxon>Pisuviricota</taxon>
        <taxon>Pisoniviricetes</taxon>
        <taxon>Nidovirales</taxon>
        <taxon>Cornidovirineae</taxon>
        <taxon>Coronaviridae</taxon>
        <taxon>Orthocoronavirinae</taxon>
        <taxon>Gammacoronavirus</taxon>
    </lineage>
</organism>
<sequence length="70" mass="8174">MVCFIIICVVFNLLCQGYTAITGDTFSKMEQLLAREYMLKFAVFYDTVLLIFLVGYFIGKRNKRPDRHVV</sequence>
<keyword evidence="1" id="KW-0812">Transmembrane</keyword>